<dbReference type="OrthoDB" id="444945at2759"/>
<name>A0A261XZG6_9FUNG</name>
<keyword evidence="2" id="KW-0342">GTP-binding</keyword>
<feature type="domain" description="G" evidence="4">
    <location>
        <begin position="36"/>
        <end position="104"/>
    </location>
</feature>
<gene>
    <name evidence="5" type="ORF">BZG36_03312</name>
</gene>
<dbReference type="AlphaFoldDB" id="A0A261XZG6"/>
<evidence type="ECO:0000256" key="2">
    <source>
        <dbReference type="ARBA" id="ARBA00023134"/>
    </source>
</evidence>
<proteinExistence type="predicted"/>
<organism evidence="5 6">
    <name type="scientific">Bifiguratus adelaidae</name>
    <dbReference type="NCBI Taxonomy" id="1938954"/>
    <lineage>
        <taxon>Eukaryota</taxon>
        <taxon>Fungi</taxon>
        <taxon>Fungi incertae sedis</taxon>
        <taxon>Mucoromycota</taxon>
        <taxon>Mucoromycotina</taxon>
        <taxon>Endogonomycetes</taxon>
        <taxon>Endogonales</taxon>
        <taxon>Endogonales incertae sedis</taxon>
        <taxon>Bifiguratus</taxon>
    </lineage>
</organism>
<dbReference type="PANTHER" id="PTHR11089:SF9">
    <property type="entry name" value="NUCLEOLAR GTP-BINDING PROTEIN 2"/>
    <property type="match status" value="1"/>
</dbReference>
<dbReference type="GO" id="GO:0005525">
    <property type="term" value="F:GTP binding"/>
    <property type="evidence" value="ECO:0007669"/>
    <property type="project" value="UniProtKB-KW"/>
</dbReference>
<feature type="region of interest" description="Disordered" evidence="3">
    <location>
        <begin position="243"/>
        <end position="403"/>
    </location>
</feature>
<keyword evidence="1" id="KW-0547">Nucleotide-binding</keyword>
<dbReference type="InterPro" id="IPR027417">
    <property type="entry name" value="P-loop_NTPase"/>
</dbReference>
<dbReference type="GO" id="GO:0005730">
    <property type="term" value="C:nucleolus"/>
    <property type="evidence" value="ECO:0007669"/>
    <property type="project" value="TreeGrafter"/>
</dbReference>
<keyword evidence="6" id="KW-1185">Reference proteome</keyword>
<dbReference type="InterPro" id="IPR050755">
    <property type="entry name" value="TRAFAC_YlqF/YawG_RiboMat"/>
</dbReference>
<feature type="compositionally biased region" description="Basic residues" evidence="3">
    <location>
        <begin position="371"/>
        <end position="380"/>
    </location>
</feature>
<dbReference type="Pfam" id="PF01926">
    <property type="entry name" value="MMR_HSR1"/>
    <property type="match status" value="1"/>
</dbReference>
<dbReference type="Proteomes" id="UP000242875">
    <property type="component" value="Unassembled WGS sequence"/>
</dbReference>
<feature type="region of interest" description="Disordered" evidence="3">
    <location>
        <begin position="182"/>
        <end position="211"/>
    </location>
</feature>
<evidence type="ECO:0000259" key="4">
    <source>
        <dbReference type="Pfam" id="PF01926"/>
    </source>
</evidence>
<dbReference type="PRINTS" id="PR00326">
    <property type="entry name" value="GTP1OBG"/>
</dbReference>
<dbReference type="InterPro" id="IPR006073">
    <property type="entry name" value="GTP-bd"/>
</dbReference>
<dbReference type="PANTHER" id="PTHR11089">
    <property type="entry name" value="GTP-BINDING PROTEIN-RELATED"/>
    <property type="match status" value="1"/>
</dbReference>
<feature type="compositionally biased region" description="Basic and acidic residues" evidence="3">
    <location>
        <begin position="200"/>
        <end position="209"/>
    </location>
</feature>
<reference evidence="5 6" key="1">
    <citation type="journal article" date="2017" name="Mycologia">
        <title>Bifiguratus adelaidae, gen. et sp. nov., a new member of Mucoromycotina in endophytic and soil-dwelling habitats.</title>
        <authorList>
            <person name="Torres-Cruz T.J."/>
            <person name="Billingsley Tobias T.L."/>
            <person name="Almatruk M."/>
            <person name="Hesse C."/>
            <person name="Kuske C.R."/>
            <person name="Desiro A."/>
            <person name="Benucci G.M."/>
            <person name="Bonito G."/>
            <person name="Stajich J.E."/>
            <person name="Dunlap C."/>
            <person name="Arnold A.E."/>
            <person name="Porras-Alfaro A."/>
        </authorList>
    </citation>
    <scope>NUCLEOTIDE SEQUENCE [LARGE SCALE GENOMIC DNA]</scope>
    <source>
        <strain evidence="5 6">AZ0501</strain>
    </source>
</reference>
<evidence type="ECO:0000256" key="3">
    <source>
        <dbReference type="SAM" id="MobiDB-lite"/>
    </source>
</evidence>
<dbReference type="InterPro" id="IPR023179">
    <property type="entry name" value="GTP-bd_ortho_bundle_sf"/>
</dbReference>
<sequence length="403" mass="45360">MAGKYRDRYQEGAKARSSSYYDNFPSSTLIRSKFSVGFIGYPNTGKSSMINTLKAKKVCNVAPIPGETKVWQYITLMKRIYLIDCPGVVPPNADDSEADIVLKAVVRVENIQSPEDCIPDILERVRKEYLQRTYGVREWTDSIDFITQICKKMGKVLKGGEPDLHNVSVMILNDWLRGKIPFYTPPPEQPESADNVDTPQKPKDEEGKKKGVQIGVDQIFRKINVSASFLPDDLKTDDAEIQKELRPDKATDDKATQDEGPDWDEVFESVVGEDGGKVRVTIEGEDDDEVDGEDVDSELELSDENASSGDKTAVNNVDDFVVKDKPVQKGKGNKRNHDEDEEDLKPQKEKRMTTNKKKIGVHYYETANVKNRNRQKKVPRNPKTLAKRSVAPGSSKMTDKKRG</sequence>
<dbReference type="EMBL" id="MVBO01000072">
    <property type="protein sequence ID" value="OZJ03718.1"/>
    <property type="molecule type" value="Genomic_DNA"/>
</dbReference>
<accession>A0A261XZG6</accession>
<comment type="caution">
    <text evidence="5">The sequence shown here is derived from an EMBL/GenBank/DDBJ whole genome shotgun (WGS) entry which is preliminary data.</text>
</comment>
<feature type="compositionally biased region" description="Basic and acidic residues" evidence="3">
    <location>
        <begin position="243"/>
        <end position="257"/>
    </location>
</feature>
<dbReference type="Gene3D" id="3.40.50.300">
    <property type="entry name" value="P-loop containing nucleotide triphosphate hydrolases"/>
    <property type="match status" value="1"/>
</dbReference>
<evidence type="ECO:0000256" key="1">
    <source>
        <dbReference type="ARBA" id="ARBA00022741"/>
    </source>
</evidence>
<dbReference type="Gene3D" id="1.10.1580.10">
    <property type="match status" value="1"/>
</dbReference>
<dbReference type="FunFam" id="1.10.1580.10:FF:000001">
    <property type="entry name" value="Nucleolar GTP-binding protein 2"/>
    <property type="match status" value="1"/>
</dbReference>
<evidence type="ECO:0000313" key="6">
    <source>
        <dbReference type="Proteomes" id="UP000242875"/>
    </source>
</evidence>
<dbReference type="SUPFAM" id="SSF52540">
    <property type="entry name" value="P-loop containing nucleoside triphosphate hydrolases"/>
    <property type="match status" value="1"/>
</dbReference>
<evidence type="ECO:0000313" key="5">
    <source>
        <dbReference type="EMBL" id="OZJ03718.1"/>
    </source>
</evidence>
<protein>
    <recommendedName>
        <fullName evidence="4">G domain-containing protein</fullName>
    </recommendedName>
</protein>
<feature type="compositionally biased region" description="Acidic residues" evidence="3">
    <location>
        <begin position="283"/>
        <end position="303"/>
    </location>
</feature>